<proteinExistence type="inferred from homology"/>
<dbReference type="CDD" id="cd06261">
    <property type="entry name" value="TM_PBP2"/>
    <property type="match status" value="1"/>
</dbReference>
<dbReference type="PANTHER" id="PTHR43744">
    <property type="entry name" value="ABC TRANSPORTER PERMEASE PROTEIN MG189-RELATED-RELATED"/>
    <property type="match status" value="1"/>
</dbReference>
<feature type="transmembrane region" description="Helical" evidence="7">
    <location>
        <begin position="155"/>
        <end position="180"/>
    </location>
</feature>
<dbReference type="InterPro" id="IPR000515">
    <property type="entry name" value="MetI-like"/>
</dbReference>
<dbReference type="Pfam" id="PF00528">
    <property type="entry name" value="BPD_transp_1"/>
    <property type="match status" value="1"/>
</dbReference>
<evidence type="ECO:0000256" key="7">
    <source>
        <dbReference type="RuleBase" id="RU363032"/>
    </source>
</evidence>
<evidence type="ECO:0000256" key="3">
    <source>
        <dbReference type="ARBA" id="ARBA00022475"/>
    </source>
</evidence>
<keyword evidence="5 7" id="KW-1133">Transmembrane helix</keyword>
<dbReference type="GO" id="GO:0005886">
    <property type="term" value="C:plasma membrane"/>
    <property type="evidence" value="ECO:0007669"/>
    <property type="project" value="UniProtKB-SubCell"/>
</dbReference>
<sequence>MAIKTPGAPVGPAINTSGPVPVPAGLAPRPRRRRTPGQTARHVFGRVVLYAVLTLGSLIFIAPLLWMVSASLQDLGDIFSFPPHWIPIDPSLDNYRRFLFPGAIEATRDESANILRWFGNGLFVAGSVTVLQLFFCSLAAYAFAKRRFRGRDRIFLLFLATMMIPAQVTLIPWYIILRHIPLFGGNDLFGQGGHGWLDSYYGLIIPGVVSAWTIFFLRQYMRGISDEYLDAARVDGASEFRVFWTVVLPLTKPALGASGIFTFIYVWEDLFGPLILISNPDLYTVPLGMALFSVKNRPAWDLLMAGGVLATIPVLIVFVLFQRQLVKGITLGGIKG</sequence>
<evidence type="ECO:0000256" key="1">
    <source>
        <dbReference type="ARBA" id="ARBA00004651"/>
    </source>
</evidence>
<comment type="similarity">
    <text evidence="7">Belongs to the binding-protein-dependent transport system permease family.</text>
</comment>
<keyword evidence="3" id="KW-1003">Cell membrane</keyword>
<feature type="transmembrane region" description="Helical" evidence="7">
    <location>
        <begin position="43"/>
        <end position="66"/>
    </location>
</feature>
<dbReference type="InterPro" id="IPR035906">
    <property type="entry name" value="MetI-like_sf"/>
</dbReference>
<evidence type="ECO:0000256" key="8">
    <source>
        <dbReference type="SAM" id="MobiDB-lite"/>
    </source>
</evidence>
<evidence type="ECO:0000256" key="5">
    <source>
        <dbReference type="ARBA" id="ARBA00022989"/>
    </source>
</evidence>
<name>A0A6J4TAX0_9ACTN</name>
<feature type="transmembrane region" description="Helical" evidence="7">
    <location>
        <begin position="200"/>
        <end position="221"/>
    </location>
</feature>
<dbReference type="AlphaFoldDB" id="A0A6J4TAX0"/>
<dbReference type="Gene3D" id="1.10.3720.10">
    <property type="entry name" value="MetI-like"/>
    <property type="match status" value="1"/>
</dbReference>
<accession>A0A6J4TAX0</accession>
<reference evidence="10" key="1">
    <citation type="submission" date="2020-02" db="EMBL/GenBank/DDBJ databases">
        <authorList>
            <person name="Meier V. D."/>
        </authorList>
    </citation>
    <scope>NUCLEOTIDE SEQUENCE</scope>
    <source>
        <strain evidence="10">AVDCRST_MAG79</strain>
    </source>
</reference>
<comment type="subcellular location">
    <subcellularLocation>
        <location evidence="1 7">Cell membrane</location>
        <topology evidence="1 7">Multi-pass membrane protein</topology>
    </subcellularLocation>
</comment>
<feature type="region of interest" description="Disordered" evidence="8">
    <location>
        <begin position="1"/>
        <end position="38"/>
    </location>
</feature>
<keyword evidence="2 7" id="KW-0813">Transport</keyword>
<evidence type="ECO:0000256" key="2">
    <source>
        <dbReference type="ARBA" id="ARBA00022448"/>
    </source>
</evidence>
<evidence type="ECO:0000259" key="9">
    <source>
        <dbReference type="PROSITE" id="PS50928"/>
    </source>
</evidence>
<keyword evidence="4 7" id="KW-0812">Transmembrane</keyword>
<dbReference type="PROSITE" id="PS50928">
    <property type="entry name" value="ABC_TM1"/>
    <property type="match status" value="1"/>
</dbReference>
<feature type="domain" description="ABC transmembrane type-1" evidence="9">
    <location>
        <begin position="118"/>
        <end position="321"/>
    </location>
</feature>
<evidence type="ECO:0000256" key="4">
    <source>
        <dbReference type="ARBA" id="ARBA00022692"/>
    </source>
</evidence>
<evidence type="ECO:0000313" key="10">
    <source>
        <dbReference type="EMBL" id="CAA9518427.1"/>
    </source>
</evidence>
<dbReference type="PANTHER" id="PTHR43744:SF12">
    <property type="entry name" value="ABC TRANSPORTER PERMEASE PROTEIN MG189-RELATED"/>
    <property type="match status" value="1"/>
</dbReference>
<dbReference type="EMBL" id="CADCWC010000007">
    <property type="protein sequence ID" value="CAA9518427.1"/>
    <property type="molecule type" value="Genomic_DNA"/>
</dbReference>
<feature type="transmembrane region" description="Helical" evidence="7">
    <location>
        <begin position="302"/>
        <end position="321"/>
    </location>
</feature>
<evidence type="ECO:0000256" key="6">
    <source>
        <dbReference type="ARBA" id="ARBA00023136"/>
    </source>
</evidence>
<dbReference type="GO" id="GO:0055085">
    <property type="term" value="P:transmembrane transport"/>
    <property type="evidence" value="ECO:0007669"/>
    <property type="project" value="InterPro"/>
</dbReference>
<organism evidence="10">
    <name type="scientific">uncultured Thermoleophilia bacterium</name>
    <dbReference type="NCBI Taxonomy" id="1497501"/>
    <lineage>
        <taxon>Bacteria</taxon>
        <taxon>Bacillati</taxon>
        <taxon>Actinomycetota</taxon>
        <taxon>Thermoleophilia</taxon>
        <taxon>environmental samples</taxon>
    </lineage>
</organism>
<feature type="transmembrane region" description="Helical" evidence="7">
    <location>
        <begin position="242"/>
        <end position="267"/>
    </location>
</feature>
<dbReference type="SUPFAM" id="SSF161098">
    <property type="entry name" value="MetI-like"/>
    <property type="match status" value="1"/>
</dbReference>
<gene>
    <name evidence="10" type="ORF">AVDCRST_MAG79-56</name>
</gene>
<keyword evidence="6 7" id="KW-0472">Membrane</keyword>
<protein>
    <submittedName>
        <fullName evidence="10">ABC transporter, permease protein 2 (Cluster 1, maltose/g3p/polyamine/iron)</fullName>
    </submittedName>
</protein>
<feature type="transmembrane region" description="Helical" evidence="7">
    <location>
        <begin position="122"/>
        <end position="143"/>
    </location>
</feature>